<evidence type="ECO:0000256" key="9">
    <source>
        <dbReference type="ARBA" id="ARBA00022842"/>
    </source>
</evidence>
<dbReference type="InterPro" id="IPR045864">
    <property type="entry name" value="aa-tRNA-synth_II/BPL/LPL"/>
</dbReference>
<evidence type="ECO:0000256" key="5">
    <source>
        <dbReference type="ARBA" id="ARBA00022598"/>
    </source>
</evidence>
<evidence type="ECO:0000256" key="11">
    <source>
        <dbReference type="ARBA" id="ARBA00023146"/>
    </source>
</evidence>
<dbReference type="Proteomes" id="UP000229401">
    <property type="component" value="Unassembled WGS sequence"/>
</dbReference>
<dbReference type="GO" id="GO:0006432">
    <property type="term" value="P:phenylalanyl-tRNA aminoacylation"/>
    <property type="evidence" value="ECO:0007669"/>
    <property type="project" value="UniProtKB-UniRule"/>
</dbReference>
<keyword evidence="4 13" id="KW-0963">Cytoplasm</keyword>
<evidence type="ECO:0000259" key="14">
    <source>
        <dbReference type="PROSITE" id="PS50862"/>
    </source>
</evidence>
<dbReference type="GO" id="GO:0000287">
    <property type="term" value="F:magnesium ion binding"/>
    <property type="evidence" value="ECO:0007669"/>
    <property type="project" value="UniProtKB-UniRule"/>
</dbReference>
<evidence type="ECO:0000256" key="8">
    <source>
        <dbReference type="ARBA" id="ARBA00022840"/>
    </source>
</evidence>
<comment type="subcellular location">
    <subcellularLocation>
        <location evidence="1 13">Cytoplasm</location>
    </subcellularLocation>
</comment>
<organism evidence="15 16">
    <name type="scientific">Candidatus Roizmanbacteria bacterium CG_4_10_14_0_8_um_filter_33_9</name>
    <dbReference type="NCBI Taxonomy" id="1974826"/>
    <lineage>
        <taxon>Bacteria</taxon>
        <taxon>Candidatus Roizmaniibacteriota</taxon>
    </lineage>
</organism>
<evidence type="ECO:0000256" key="13">
    <source>
        <dbReference type="HAMAP-Rule" id="MF_00281"/>
    </source>
</evidence>
<reference evidence="16" key="1">
    <citation type="submission" date="2017-09" db="EMBL/GenBank/DDBJ databases">
        <title>Depth-based differentiation of microbial function through sediment-hosted aquifers and enrichment of novel symbionts in the deep terrestrial subsurface.</title>
        <authorList>
            <person name="Probst A.J."/>
            <person name="Ladd B."/>
            <person name="Jarett J.K."/>
            <person name="Geller-Mcgrath D.E."/>
            <person name="Sieber C.M.K."/>
            <person name="Emerson J.B."/>
            <person name="Anantharaman K."/>
            <person name="Thomas B.C."/>
            <person name="Malmstrom R."/>
            <person name="Stieglmeier M."/>
            <person name="Klingl A."/>
            <person name="Woyke T."/>
            <person name="Ryan C.M."/>
            <person name="Banfield J.F."/>
        </authorList>
    </citation>
    <scope>NUCLEOTIDE SEQUENCE [LARGE SCALE GENOMIC DNA]</scope>
</reference>
<keyword evidence="10 13" id="KW-0648">Protein biosynthesis</keyword>
<feature type="domain" description="Aminoacyl-transfer RNA synthetases class-II family profile" evidence="14">
    <location>
        <begin position="112"/>
        <end position="337"/>
    </location>
</feature>
<keyword evidence="11 13" id="KW-0030">Aminoacyl-tRNA synthetase</keyword>
<evidence type="ECO:0000256" key="7">
    <source>
        <dbReference type="ARBA" id="ARBA00022741"/>
    </source>
</evidence>
<dbReference type="NCBIfam" id="TIGR00468">
    <property type="entry name" value="pheS"/>
    <property type="match status" value="1"/>
</dbReference>
<evidence type="ECO:0000256" key="10">
    <source>
        <dbReference type="ARBA" id="ARBA00022917"/>
    </source>
</evidence>
<comment type="caution">
    <text evidence="15">The sequence shown here is derived from an EMBL/GenBank/DDBJ whole genome shotgun (WGS) entry which is preliminary data.</text>
</comment>
<keyword evidence="6 13" id="KW-0479">Metal-binding</keyword>
<evidence type="ECO:0000256" key="2">
    <source>
        <dbReference type="ARBA" id="ARBA00010207"/>
    </source>
</evidence>
<proteinExistence type="inferred from homology"/>
<keyword evidence="8 13" id="KW-0067">ATP-binding</keyword>
<sequence length="358" mass="40725">MEIDVTNEKKKAIDFIVNSSSLSELIKTETELLGRNGLINSLLKQLKNIIPEKRKTVGININALKQEVITLINQKKQLLSQKIDDKNIDVTMPGTSIKTGTLHPITIAITEISSIFSKLGFIRMSYPEVEWEYLAFDTLNMPKTHPARDDFETTFVNGEPHPTYGKMILTPHTSSGQIREMWRLKKPPIRMINIGKCYRPNWDATHTPMFHQFEGLCVDTDINITHLKGALDYFAKEYFGENTQTRLRPHHFQFTEPSFEVDISCTMCQGTGILRQSRDSGTSQDDLKVKCKICKSGWLELGGTGMVHPNVLISGGIDPIKYSGWAFGFGIERVIMMKYGVDDIRNYYSGDMRFLSQF</sequence>
<dbReference type="InterPro" id="IPR022911">
    <property type="entry name" value="Phe_tRNA_ligase_alpha1_bac"/>
</dbReference>
<dbReference type="EMBL" id="PFLI01000065">
    <property type="protein sequence ID" value="PIY72242.1"/>
    <property type="molecule type" value="Genomic_DNA"/>
</dbReference>
<evidence type="ECO:0000256" key="3">
    <source>
        <dbReference type="ARBA" id="ARBA00011209"/>
    </source>
</evidence>
<keyword evidence="9 13" id="KW-0460">Magnesium</keyword>
<dbReference type="EC" id="6.1.1.20" evidence="13"/>
<dbReference type="SUPFAM" id="SSF46589">
    <property type="entry name" value="tRNA-binding arm"/>
    <property type="match status" value="1"/>
</dbReference>
<name>A0A2M7QIX7_9BACT</name>
<dbReference type="AlphaFoldDB" id="A0A2M7QIX7"/>
<dbReference type="Pfam" id="PF01409">
    <property type="entry name" value="tRNA-synt_2d"/>
    <property type="match status" value="1"/>
</dbReference>
<feature type="binding site" evidence="13">
    <location>
        <position position="256"/>
    </location>
    <ligand>
        <name>Mg(2+)</name>
        <dbReference type="ChEBI" id="CHEBI:18420"/>
        <note>shared with beta subunit</note>
    </ligand>
</feature>
<keyword evidence="5 13" id="KW-0436">Ligase</keyword>
<dbReference type="Pfam" id="PF02912">
    <property type="entry name" value="Phe_tRNA-synt_N"/>
    <property type="match status" value="1"/>
</dbReference>
<comment type="catalytic activity">
    <reaction evidence="12 13">
        <text>tRNA(Phe) + L-phenylalanine + ATP = L-phenylalanyl-tRNA(Phe) + AMP + diphosphate + H(+)</text>
        <dbReference type="Rhea" id="RHEA:19413"/>
        <dbReference type="Rhea" id="RHEA-COMP:9668"/>
        <dbReference type="Rhea" id="RHEA-COMP:9699"/>
        <dbReference type="ChEBI" id="CHEBI:15378"/>
        <dbReference type="ChEBI" id="CHEBI:30616"/>
        <dbReference type="ChEBI" id="CHEBI:33019"/>
        <dbReference type="ChEBI" id="CHEBI:58095"/>
        <dbReference type="ChEBI" id="CHEBI:78442"/>
        <dbReference type="ChEBI" id="CHEBI:78531"/>
        <dbReference type="ChEBI" id="CHEBI:456215"/>
        <dbReference type="EC" id="6.1.1.20"/>
    </reaction>
</comment>
<dbReference type="PROSITE" id="PS50862">
    <property type="entry name" value="AA_TRNA_LIGASE_II"/>
    <property type="match status" value="1"/>
</dbReference>
<evidence type="ECO:0000256" key="4">
    <source>
        <dbReference type="ARBA" id="ARBA00022490"/>
    </source>
</evidence>
<protein>
    <recommendedName>
        <fullName evidence="13">Phenylalanine--tRNA ligase alpha subunit</fullName>
        <ecNumber evidence="13">6.1.1.20</ecNumber>
    </recommendedName>
    <alternativeName>
        <fullName evidence="13">Phenylalanyl-tRNA synthetase alpha subunit</fullName>
        <shortName evidence="13">PheRS</shortName>
    </alternativeName>
</protein>
<dbReference type="CDD" id="cd00496">
    <property type="entry name" value="PheRS_alpha_core"/>
    <property type="match status" value="1"/>
</dbReference>
<dbReference type="HAMAP" id="MF_00281">
    <property type="entry name" value="Phe_tRNA_synth_alpha1"/>
    <property type="match status" value="1"/>
</dbReference>
<dbReference type="InterPro" id="IPR004529">
    <property type="entry name" value="Phe-tRNA-synth_IIc_asu"/>
</dbReference>
<dbReference type="PANTHER" id="PTHR11538:SF41">
    <property type="entry name" value="PHENYLALANINE--TRNA LIGASE, MITOCHONDRIAL"/>
    <property type="match status" value="1"/>
</dbReference>
<evidence type="ECO:0000256" key="12">
    <source>
        <dbReference type="ARBA" id="ARBA00049255"/>
    </source>
</evidence>
<accession>A0A2M7QIX7</accession>
<evidence type="ECO:0000256" key="1">
    <source>
        <dbReference type="ARBA" id="ARBA00004496"/>
    </source>
</evidence>
<dbReference type="InterPro" id="IPR002319">
    <property type="entry name" value="Phenylalanyl-tRNA_Synthase"/>
</dbReference>
<gene>
    <name evidence="13" type="primary">pheS</name>
    <name evidence="15" type="ORF">COY87_01875</name>
</gene>
<dbReference type="Gene3D" id="3.30.930.10">
    <property type="entry name" value="Bira Bifunctional Protein, Domain 2"/>
    <property type="match status" value="1"/>
</dbReference>
<dbReference type="InterPro" id="IPR004188">
    <property type="entry name" value="Phe-tRNA_ligase_II_N"/>
</dbReference>
<comment type="subunit">
    <text evidence="3 13">Tetramer of two alpha and two beta subunits.</text>
</comment>
<dbReference type="InterPro" id="IPR006195">
    <property type="entry name" value="aa-tRNA-synth_II"/>
</dbReference>
<dbReference type="GO" id="GO:0004826">
    <property type="term" value="F:phenylalanine-tRNA ligase activity"/>
    <property type="evidence" value="ECO:0007669"/>
    <property type="project" value="UniProtKB-UniRule"/>
</dbReference>
<dbReference type="GO" id="GO:0005737">
    <property type="term" value="C:cytoplasm"/>
    <property type="evidence" value="ECO:0007669"/>
    <property type="project" value="UniProtKB-SubCell"/>
</dbReference>
<keyword evidence="7 13" id="KW-0547">Nucleotide-binding</keyword>
<dbReference type="GO" id="GO:0000049">
    <property type="term" value="F:tRNA binding"/>
    <property type="evidence" value="ECO:0007669"/>
    <property type="project" value="InterPro"/>
</dbReference>
<dbReference type="SUPFAM" id="SSF55681">
    <property type="entry name" value="Class II aaRS and biotin synthetases"/>
    <property type="match status" value="1"/>
</dbReference>
<comment type="cofactor">
    <cofactor evidence="13">
        <name>Mg(2+)</name>
        <dbReference type="ChEBI" id="CHEBI:18420"/>
    </cofactor>
    <text evidence="13">Binds 2 magnesium ions per tetramer.</text>
</comment>
<dbReference type="InterPro" id="IPR010978">
    <property type="entry name" value="tRNA-bd_arm"/>
</dbReference>
<comment type="similarity">
    <text evidence="2 13">Belongs to the class-II aminoacyl-tRNA synthetase family. Phe-tRNA synthetase alpha subunit type 1 subfamily.</text>
</comment>
<evidence type="ECO:0000313" key="15">
    <source>
        <dbReference type="EMBL" id="PIY72242.1"/>
    </source>
</evidence>
<evidence type="ECO:0000256" key="6">
    <source>
        <dbReference type="ARBA" id="ARBA00022723"/>
    </source>
</evidence>
<evidence type="ECO:0000313" key="16">
    <source>
        <dbReference type="Proteomes" id="UP000229401"/>
    </source>
</evidence>
<dbReference type="GO" id="GO:0005524">
    <property type="term" value="F:ATP binding"/>
    <property type="evidence" value="ECO:0007669"/>
    <property type="project" value="UniProtKB-UniRule"/>
</dbReference>
<dbReference type="PANTHER" id="PTHR11538">
    <property type="entry name" value="PHENYLALANYL-TRNA SYNTHETASE"/>
    <property type="match status" value="1"/>
</dbReference>